<dbReference type="AlphaFoldDB" id="H3KCG6"/>
<sequence length="39" mass="4298">MIGPSCGQKKAPVFRTKRLPPSRPPLDTHIQTQQSTTPP</sequence>
<keyword evidence="3" id="KW-1185">Reference proteome</keyword>
<dbReference type="EMBL" id="AFBQ01000048">
    <property type="protein sequence ID" value="EHY32188.1"/>
    <property type="molecule type" value="Genomic_DNA"/>
</dbReference>
<evidence type="ECO:0000313" key="2">
    <source>
        <dbReference type="EMBL" id="EHY32188.1"/>
    </source>
</evidence>
<gene>
    <name evidence="2" type="ORF">HMPREF9440_00418</name>
</gene>
<evidence type="ECO:0000256" key="1">
    <source>
        <dbReference type="SAM" id="MobiDB-lite"/>
    </source>
</evidence>
<name>H3KCG6_9BURK</name>
<comment type="caution">
    <text evidence="2">The sequence shown here is derived from an EMBL/GenBank/DDBJ whole genome shotgun (WGS) entry which is preliminary data.</text>
</comment>
<organism evidence="2 3">
    <name type="scientific">Sutterella parvirubra YIT 11816</name>
    <dbReference type="NCBI Taxonomy" id="762967"/>
    <lineage>
        <taxon>Bacteria</taxon>
        <taxon>Pseudomonadati</taxon>
        <taxon>Pseudomonadota</taxon>
        <taxon>Betaproteobacteria</taxon>
        <taxon>Burkholderiales</taxon>
        <taxon>Sutterellaceae</taxon>
        <taxon>Sutterella</taxon>
    </lineage>
</organism>
<dbReference type="HOGENOM" id="CLU_3318107_0_0_4"/>
<accession>H3KCG6</accession>
<dbReference type="Proteomes" id="UP000004956">
    <property type="component" value="Unassembled WGS sequence"/>
</dbReference>
<evidence type="ECO:0000313" key="3">
    <source>
        <dbReference type="Proteomes" id="UP000004956"/>
    </source>
</evidence>
<reference evidence="2 3" key="1">
    <citation type="submission" date="2011-11" db="EMBL/GenBank/DDBJ databases">
        <authorList>
            <person name="Weinstock G."/>
            <person name="Sodergren E."/>
            <person name="Clifton S."/>
            <person name="Fulton L."/>
            <person name="Fulton B."/>
            <person name="Courtney L."/>
            <person name="Fronick C."/>
            <person name="Harrison M."/>
            <person name="Strong C."/>
            <person name="Farmer C."/>
            <person name="Delahaunty K."/>
            <person name="Markovic C."/>
            <person name="Hall O."/>
            <person name="Minx P."/>
            <person name="Tomlinson C."/>
            <person name="Mitreva M."/>
            <person name="Hou S."/>
            <person name="Chen J."/>
            <person name="Wollam A."/>
            <person name="Pepin K.H."/>
            <person name="Johnson M."/>
            <person name="Bhonagiri V."/>
            <person name="Zhang X."/>
            <person name="Suruliraj S."/>
            <person name="Warren W."/>
            <person name="Chinwalla A."/>
            <person name="Mardis E.R."/>
            <person name="Wilson R.K."/>
        </authorList>
    </citation>
    <scope>NUCLEOTIDE SEQUENCE [LARGE SCALE GENOMIC DNA]</scope>
    <source>
        <strain evidence="2 3">YIT 11816</strain>
    </source>
</reference>
<proteinExistence type="predicted"/>
<protein>
    <submittedName>
        <fullName evidence="2">Uncharacterized protein</fullName>
    </submittedName>
</protein>
<feature type="region of interest" description="Disordered" evidence="1">
    <location>
        <begin position="1"/>
        <end position="39"/>
    </location>
</feature>
<feature type="compositionally biased region" description="Polar residues" evidence="1">
    <location>
        <begin position="29"/>
        <end position="39"/>
    </location>
</feature>